<gene>
    <name evidence="1" type="ORF">MM415A00143_0064</name>
</gene>
<sequence>MSPISAPEPCPHLIKDGNFCFCTIYKNRPDQCEKHDFPSRFCPIGMDVLKLAYPADVEKIRLRLEIGYMKTRELSDEDEQP</sequence>
<organism evidence="1">
    <name type="scientific">viral metagenome</name>
    <dbReference type="NCBI Taxonomy" id="1070528"/>
    <lineage>
        <taxon>unclassified sequences</taxon>
        <taxon>metagenomes</taxon>
        <taxon>organismal metagenomes</taxon>
    </lineage>
</organism>
<dbReference type="EMBL" id="MT145198">
    <property type="protein sequence ID" value="QJI05389.1"/>
    <property type="molecule type" value="Genomic_DNA"/>
</dbReference>
<accession>A0A6M3Y567</accession>
<evidence type="ECO:0000313" key="1">
    <source>
        <dbReference type="EMBL" id="QJI05389.1"/>
    </source>
</evidence>
<dbReference type="AlphaFoldDB" id="A0A6M3Y567"/>
<name>A0A6M3Y567_9ZZZZ</name>
<reference evidence="1" key="1">
    <citation type="submission" date="2020-03" db="EMBL/GenBank/DDBJ databases">
        <title>The deep terrestrial virosphere.</title>
        <authorList>
            <person name="Holmfeldt K."/>
            <person name="Nilsson E."/>
            <person name="Simone D."/>
            <person name="Lopez-Fernandez M."/>
            <person name="Wu X."/>
            <person name="de Brujin I."/>
            <person name="Lundin D."/>
            <person name="Andersson A."/>
            <person name="Bertilsson S."/>
            <person name="Dopson M."/>
        </authorList>
    </citation>
    <scope>NUCLEOTIDE SEQUENCE</scope>
    <source>
        <strain evidence="1">MM415A00143</strain>
    </source>
</reference>
<proteinExistence type="predicted"/>
<protein>
    <submittedName>
        <fullName evidence="1">Uncharacterized protein</fullName>
    </submittedName>
</protein>